<comment type="caution">
    <text evidence="2">The sequence shown here is derived from an EMBL/GenBank/DDBJ whole genome shotgun (WGS) entry which is preliminary data.</text>
</comment>
<keyword evidence="3" id="KW-1185">Reference proteome</keyword>
<sequence length="122" mass="13122">MEVTSDFKAFQEAISTSLVATTRTTNDISSEDLGFHRSLDPSVAASLDRQNARLLSLAQRLLNNAASNSEVVGPSLSDADAVEGNWRGVVDVVDSLLEKADISLDEYTGVVKRLSPSQEQVL</sequence>
<accession>A0ABR0LRX3</accession>
<feature type="domain" description="Exosome-associated factor Rrp6 N-terminal" evidence="1">
    <location>
        <begin position="19"/>
        <end position="109"/>
    </location>
</feature>
<name>A0ABR0LRX3_9PEZI</name>
<evidence type="ECO:0000313" key="2">
    <source>
        <dbReference type="EMBL" id="KAK5239326.1"/>
    </source>
</evidence>
<dbReference type="Proteomes" id="UP001357485">
    <property type="component" value="Unassembled WGS sequence"/>
</dbReference>
<dbReference type="Pfam" id="PF08066">
    <property type="entry name" value="PMC2NT"/>
    <property type="match status" value="1"/>
</dbReference>
<dbReference type="InterPro" id="IPR012588">
    <property type="entry name" value="Exosome-assoc_fac_Rrp6_N"/>
</dbReference>
<evidence type="ECO:0000259" key="1">
    <source>
        <dbReference type="Pfam" id="PF08066"/>
    </source>
</evidence>
<organism evidence="2 3">
    <name type="scientific">Cryomyces antarcticus</name>
    <dbReference type="NCBI Taxonomy" id="329879"/>
    <lineage>
        <taxon>Eukaryota</taxon>
        <taxon>Fungi</taxon>
        <taxon>Dikarya</taxon>
        <taxon>Ascomycota</taxon>
        <taxon>Pezizomycotina</taxon>
        <taxon>Dothideomycetes</taxon>
        <taxon>Dothideomycetes incertae sedis</taxon>
        <taxon>Cryomyces</taxon>
    </lineage>
</organism>
<proteinExistence type="predicted"/>
<evidence type="ECO:0000313" key="3">
    <source>
        <dbReference type="Proteomes" id="UP001357485"/>
    </source>
</evidence>
<reference evidence="2 3" key="1">
    <citation type="submission" date="2023-08" db="EMBL/GenBank/DDBJ databases">
        <title>Black Yeasts Isolated from many extreme environments.</title>
        <authorList>
            <person name="Coleine C."/>
            <person name="Stajich J.E."/>
            <person name="Selbmann L."/>
        </authorList>
    </citation>
    <scope>NUCLEOTIDE SEQUENCE [LARGE SCALE GENOMIC DNA]</scope>
    <source>
        <strain evidence="2 3">CCFEE 536</strain>
    </source>
</reference>
<dbReference type="EMBL" id="JAVRRA010012211">
    <property type="protein sequence ID" value="KAK5239326.1"/>
    <property type="molecule type" value="Genomic_DNA"/>
</dbReference>
<gene>
    <name evidence="2" type="primary">RRP6_4</name>
    <name evidence="2" type="ORF">LTR16_012061</name>
</gene>
<feature type="non-terminal residue" evidence="2">
    <location>
        <position position="122"/>
    </location>
</feature>
<protein>
    <submittedName>
        <fullName evidence="2">Exosome nuclease subunit</fullName>
    </submittedName>
</protein>